<reference evidence="1 2" key="1">
    <citation type="journal article" date="2009" name="PLoS Genet.">
        <title>Genomic analysis of the basal lineage fungus Rhizopus oryzae reveals a whole-genome duplication.</title>
        <authorList>
            <person name="Ma L.-J."/>
            <person name="Ibrahim A.S."/>
            <person name="Skory C."/>
            <person name="Grabherr M.G."/>
            <person name="Burger G."/>
            <person name="Butler M."/>
            <person name="Elias M."/>
            <person name="Idnurm A."/>
            <person name="Lang B.F."/>
            <person name="Sone T."/>
            <person name="Abe A."/>
            <person name="Calvo S.E."/>
            <person name="Corrochano L.M."/>
            <person name="Engels R."/>
            <person name="Fu J."/>
            <person name="Hansberg W."/>
            <person name="Kim J.-M."/>
            <person name="Kodira C.D."/>
            <person name="Koehrsen M.J."/>
            <person name="Liu B."/>
            <person name="Miranda-Saavedra D."/>
            <person name="O'Leary S."/>
            <person name="Ortiz-Castellanos L."/>
            <person name="Poulter R."/>
            <person name="Rodriguez-Romero J."/>
            <person name="Ruiz-Herrera J."/>
            <person name="Shen Y.-Q."/>
            <person name="Zeng Q."/>
            <person name="Galagan J."/>
            <person name="Birren B.W."/>
            <person name="Cuomo C.A."/>
            <person name="Wickes B.L."/>
        </authorList>
    </citation>
    <scope>NUCLEOTIDE SEQUENCE [LARGE SCALE GENOMIC DNA]</scope>
    <source>
        <strain evidence="2">RA 99-880 / ATCC MYA-4621 / FGSC 9543 / NRRL 43880</strain>
    </source>
</reference>
<name>I1BMP0_RHIO9</name>
<organism evidence="1 2">
    <name type="scientific">Rhizopus delemar (strain RA 99-880 / ATCC MYA-4621 / FGSC 9543 / NRRL 43880)</name>
    <name type="common">Mucormycosis agent</name>
    <name type="synonym">Rhizopus arrhizus var. delemar</name>
    <dbReference type="NCBI Taxonomy" id="246409"/>
    <lineage>
        <taxon>Eukaryota</taxon>
        <taxon>Fungi</taxon>
        <taxon>Fungi incertae sedis</taxon>
        <taxon>Mucoromycota</taxon>
        <taxon>Mucoromycotina</taxon>
        <taxon>Mucoromycetes</taxon>
        <taxon>Mucorales</taxon>
        <taxon>Mucorineae</taxon>
        <taxon>Rhizopodaceae</taxon>
        <taxon>Rhizopus</taxon>
    </lineage>
</organism>
<dbReference type="AlphaFoldDB" id="I1BMP0"/>
<dbReference type="EMBL" id="CH476732">
    <property type="protein sequence ID" value="EIE77470.1"/>
    <property type="molecule type" value="Genomic_DNA"/>
</dbReference>
<dbReference type="Proteomes" id="UP000009138">
    <property type="component" value="Unassembled WGS sequence"/>
</dbReference>
<dbReference type="InParanoid" id="I1BMP0"/>
<gene>
    <name evidence="1" type="ORF">RO3G_02174</name>
</gene>
<evidence type="ECO:0000313" key="1">
    <source>
        <dbReference type="EMBL" id="EIE77470.1"/>
    </source>
</evidence>
<dbReference type="GeneID" id="93609146"/>
<protein>
    <submittedName>
        <fullName evidence="1">Uncharacterized protein</fullName>
    </submittedName>
</protein>
<proteinExistence type="predicted"/>
<sequence length="53" mass="6333">MYEVPLDNLDRKLHRRIRMKLADSCAELSKSIEQTDLRSYFTNGKKYLRSTLK</sequence>
<dbReference type="RefSeq" id="XP_067512866.1">
    <property type="nucleotide sequence ID" value="XM_067656765.1"/>
</dbReference>
<dbReference type="VEuPathDB" id="FungiDB:RO3G_02174"/>
<accession>I1BMP0</accession>
<evidence type="ECO:0000313" key="2">
    <source>
        <dbReference type="Proteomes" id="UP000009138"/>
    </source>
</evidence>
<keyword evidence="2" id="KW-1185">Reference proteome</keyword>